<dbReference type="Gene3D" id="3.90.25.10">
    <property type="entry name" value="UDP-galactose 4-epimerase, domain 1"/>
    <property type="match status" value="1"/>
</dbReference>
<accession>F8KP39</accession>
<organism evidence="12 13">
    <name type="scientific">Helicobacter bizzozeronii (strain CIII-1)</name>
    <dbReference type="NCBI Taxonomy" id="1002804"/>
    <lineage>
        <taxon>Bacteria</taxon>
        <taxon>Pseudomonadati</taxon>
        <taxon>Campylobacterota</taxon>
        <taxon>Epsilonproteobacteria</taxon>
        <taxon>Campylobacterales</taxon>
        <taxon>Helicobacteraceae</taxon>
        <taxon>Helicobacter</taxon>
    </lineage>
</organism>
<feature type="domain" description="NAD-dependent epimerase/dehydratase" evidence="11">
    <location>
        <begin position="3"/>
        <end position="264"/>
    </location>
</feature>
<evidence type="ECO:0000256" key="6">
    <source>
        <dbReference type="ARBA" id="ARBA00018569"/>
    </source>
</evidence>
<dbReference type="HOGENOM" id="CLU_007383_1_10_7"/>
<comment type="subunit">
    <text evidence="10">Homodimer.</text>
</comment>
<dbReference type="PANTHER" id="PTHR43725">
    <property type="entry name" value="UDP-GLUCOSE 4-EPIMERASE"/>
    <property type="match status" value="1"/>
</dbReference>
<dbReference type="SUPFAM" id="SSF51735">
    <property type="entry name" value="NAD(P)-binding Rossmann-fold domains"/>
    <property type="match status" value="1"/>
</dbReference>
<evidence type="ECO:0000259" key="11">
    <source>
        <dbReference type="Pfam" id="PF01370"/>
    </source>
</evidence>
<evidence type="ECO:0000256" key="10">
    <source>
        <dbReference type="RuleBase" id="RU366046"/>
    </source>
</evidence>
<dbReference type="CDD" id="cd05247">
    <property type="entry name" value="UDP_G4E_1_SDR_e"/>
    <property type="match status" value="1"/>
</dbReference>
<dbReference type="Proteomes" id="UP000008387">
    <property type="component" value="Chromosome"/>
</dbReference>
<dbReference type="InterPro" id="IPR001509">
    <property type="entry name" value="Epimerase_deHydtase"/>
</dbReference>
<evidence type="ECO:0000256" key="4">
    <source>
        <dbReference type="ARBA" id="ARBA00007637"/>
    </source>
</evidence>
<dbReference type="Pfam" id="PF01370">
    <property type="entry name" value="Epimerase"/>
    <property type="match status" value="1"/>
</dbReference>
<dbReference type="InterPro" id="IPR005886">
    <property type="entry name" value="UDP_G4E"/>
</dbReference>
<sequence>MLLLTGACGYIGSGVARWFLEKTPYSLLIVDNLSTGFQIHLQSLQNYAPNRVEFAQLDLNDTHALSQVLAKHPILGVLHFAAKISVEESTRLPLDYYENNTHNTLNLVRLCIQHGIKHFVFSSSAAVYEPSDRPVDEQAPLNPINPYGASKMMAERMLLDASLAEDFSCVILRYFNVAGATHFNDYTTPFGLGQRAQNATHLIKVACECATHKRPSMRIFGDDYPTPDGTCIRDFIHIDDLALAHVQAFNTLLDTRQSAIYNVGYGKGYSVLEVIKQVKEVSGVDFKVQIAPRRVGDPSSLIADNAKILEVGFKPQFDDLKNIVSSAYAWEQYLRGQHG</sequence>
<evidence type="ECO:0000256" key="8">
    <source>
        <dbReference type="ARBA" id="ARBA00023235"/>
    </source>
</evidence>
<comment type="similarity">
    <text evidence="4 10">Belongs to the NAD(P)-dependent epimerase/dehydratase family.</text>
</comment>
<comment type="catalytic activity">
    <reaction evidence="1 10">
        <text>UDP-alpha-D-glucose = UDP-alpha-D-galactose</text>
        <dbReference type="Rhea" id="RHEA:22168"/>
        <dbReference type="ChEBI" id="CHEBI:58885"/>
        <dbReference type="ChEBI" id="CHEBI:66914"/>
        <dbReference type="EC" id="5.1.3.2"/>
    </reaction>
</comment>
<dbReference type="NCBIfam" id="TIGR01179">
    <property type="entry name" value="galE"/>
    <property type="match status" value="1"/>
</dbReference>
<dbReference type="RefSeq" id="WP_013890944.1">
    <property type="nucleotide sequence ID" value="NC_015674.1"/>
</dbReference>
<dbReference type="AlphaFoldDB" id="F8KP39"/>
<protein>
    <recommendedName>
        <fullName evidence="6 10">UDP-glucose 4-epimerase</fullName>
        <ecNumber evidence="5 10">5.1.3.2</ecNumber>
    </recommendedName>
</protein>
<dbReference type="STRING" id="1002804.HBZC1_15580"/>
<keyword evidence="9 10" id="KW-0119">Carbohydrate metabolism</keyword>
<keyword evidence="13" id="KW-1185">Reference proteome</keyword>
<evidence type="ECO:0000256" key="1">
    <source>
        <dbReference type="ARBA" id="ARBA00000083"/>
    </source>
</evidence>
<keyword evidence="7 10" id="KW-0520">NAD</keyword>
<evidence type="ECO:0000256" key="3">
    <source>
        <dbReference type="ARBA" id="ARBA00004947"/>
    </source>
</evidence>
<evidence type="ECO:0000256" key="5">
    <source>
        <dbReference type="ARBA" id="ARBA00013189"/>
    </source>
</evidence>
<comment type="cofactor">
    <cofactor evidence="2 10">
        <name>NAD(+)</name>
        <dbReference type="ChEBI" id="CHEBI:57540"/>
    </cofactor>
</comment>
<dbReference type="GO" id="GO:0003978">
    <property type="term" value="F:UDP-glucose 4-epimerase activity"/>
    <property type="evidence" value="ECO:0007669"/>
    <property type="project" value="UniProtKB-UniRule"/>
</dbReference>
<dbReference type="Gene3D" id="3.40.50.720">
    <property type="entry name" value="NAD(P)-binding Rossmann-like Domain"/>
    <property type="match status" value="1"/>
</dbReference>
<evidence type="ECO:0000256" key="7">
    <source>
        <dbReference type="ARBA" id="ARBA00023027"/>
    </source>
</evidence>
<proteinExistence type="inferred from homology"/>
<name>F8KP39_HELBC</name>
<dbReference type="UniPathway" id="UPA00214"/>
<reference evidence="12 13" key="1">
    <citation type="journal article" date="2011" name="J. Bacteriol.">
        <title>Genome sequence of Helicobacter bizzozeronii strain CIII-1, an isolate from human gastric mucosa.</title>
        <authorList>
            <person name="Schott T."/>
            <person name="Rossi M."/>
            <person name="Hanninen M.L."/>
        </authorList>
    </citation>
    <scope>NUCLEOTIDE SEQUENCE [LARGE SCALE GENOMIC DNA]</scope>
    <source>
        <strain evidence="12 13">CIII-1</strain>
    </source>
</reference>
<evidence type="ECO:0000256" key="9">
    <source>
        <dbReference type="ARBA" id="ARBA00023277"/>
    </source>
</evidence>
<dbReference type="EMBL" id="FR871757">
    <property type="protein sequence ID" value="CCB80544.1"/>
    <property type="molecule type" value="Genomic_DNA"/>
</dbReference>
<comment type="pathway">
    <text evidence="3 10">Carbohydrate metabolism; galactose metabolism.</text>
</comment>
<keyword evidence="8 10" id="KW-0413">Isomerase</keyword>
<evidence type="ECO:0000256" key="2">
    <source>
        <dbReference type="ARBA" id="ARBA00001911"/>
    </source>
</evidence>
<evidence type="ECO:0000313" key="12">
    <source>
        <dbReference type="EMBL" id="CCB80544.1"/>
    </source>
</evidence>
<dbReference type="InterPro" id="IPR036291">
    <property type="entry name" value="NAD(P)-bd_dom_sf"/>
</dbReference>
<gene>
    <name evidence="12" type="ordered locus">HBZC1_15580</name>
</gene>
<dbReference type="eggNOG" id="COG1087">
    <property type="taxonomic scope" value="Bacteria"/>
</dbReference>
<dbReference type="PANTHER" id="PTHR43725:SF53">
    <property type="entry name" value="UDP-ARABINOSE 4-EPIMERASE 1"/>
    <property type="match status" value="1"/>
</dbReference>
<dbReference type="GO" id="GO:0033499">
    <property type="term" value="P:galactose catabolic process via UDP-galactose, Leloir pathway"/>
    <property type="evidence" value="ECO:0007669"/>
    <property type="project" value="TreeGrafter"/>
</dbReference>
<evidence type="ECO:0000313" key="13">
    <source>
        <dbReference type="Proteomes" id="UP000008387"/>
    </source>
</evidence>
<dbReference type="KEGG" id="hbi:HBZC1_15580"/>
<dbReference type="EC" id="5.1.3.2" evidence="5 10"/>